<proteinExistence type="predicted"/>
<gene>
    <name evidence="1" type="ORF">D2V04_06195</name>
</gene>
<dbReference type="Proteomes" id="UP000285092">
    <property type="component" value="Unassembled WGS sequence"/>
</dbReference>
<sequence>MNAVTVIEQDHTPSLTLPTDLPFERWLSIGRDLIQRDRETKWQAADWYAYGRTRAKADPEFAQQMELALPAILEDPKRLEAIAKVAESFPAEDRSTDLSFDHYAALSRLPHGEARKLLDKATRDRTPARDLRYEALGQQRSLSRLEPNQDDLLSSFIRHWNRLPFATRLEAAEMIAASGGEEIEP</sequence>
<protein>
    <submittedName>
        <fullName evidence="1">Uncharacterized protein</fullName>
    </submittedName>
</protein>
<dbReference type="EMBL" id="QXFK01000014">
    <property type="protein sequence ID" value="RIV79559.1"/>
    <property type="molecule type" value="Genomic_DNA"/>
</dbReference>
<dbReference type="AlphaFoldDB" id="A0A418NK56"/>
<name>A0A418NK56_9SPHN</name>
<evidence type="ECO:0000313" key="1">
    <source>
        <dbReference type="EMBL" id="RIV79559.1"/>
    </source>
</evidence>
<dbReference type="RefSeq" id="WP_119512391.1">
    <property type="nucleotide sequence ID" value="NZ_QXFK01000014.1"/>
</dbReference>
<reference evidence="1 2" key="1">
    <citation type="submission" date="2018-08" db="EMBL/GenBank/DDBJ databases">
        <title>Altererythrobacter sp.Ery1 and Ery12, the genome sequencing of novel strains in genus Alterythrobacter.</title>
        <authorList>
            <person name="Cheng H."/>
            <person name="Wu Y.-H."/>
            <person name="Fang C."/>
            <person name="Xu X.-W."/>
        </authorList>
    </citation>
    <scope>NUCLEOTIDE SEQUENCE [LARGE SCALE GENOMIC DNA]</scope>
    <source>
        <strain evidence="1 2">Ery1</strain>
    </source>
</reference>
<comment type="caution">
    <text evidence="1">The sequence shown here is derived from an EMBL/GenBank/DDBJ whole genome shotgun (WGS) entry which is preliminary data.</text>
</comment>
<evidence type="ECO:0000313" key="2">
    <source>
        <dbReference type="Proteomes" id="UP000285092"/>
    </source>
</evidence>
<dbReference type="OrthoDB" id="7504883at2"/>
<organism evidence="1 2">
    <name type="scientific">Pelagerythrobacter aerophilus</name>
    <dbReference type="NCBI Taxonomy" id="2306995"/>
    <lineage>
        <taxon>Bacteria</taxon>
        <taxon>Pseudomonadati</taxon>
        <taxon>Pseudomonadota</taxon>
        <taxon>Alphaproteobacteria</taxon>
        <taxon>Sphingomonadales</taxon>
        <taxon>Erythrobacteraceae</taxon>
        <taxon>Pelagerythrobacter</taxon>
    </lineage>
</organism>
<accession>A0A418NK56</accession>
<keyword evidence="2" id="KW-1185">Reference proteome</keyword>